<comment type="cofactor">
    <cofactor evidence="1">
        <name>a divalent metal cation</name>
        <dbReference type="ChEBI" id="CHEBI:60240"/>
    </cofactor>
</comment>
<keyword evidence="6" id="KW-0378">Hydrolase</keyword>
<sequence length="140" mass="15322">MVTLRYVATGNFQLTLGDCIDMSQPSVSKIVKNVCIAIASHAREYIKFPDPASEGKIMQQFSDFVRMPDVIGCVDGTHIPIKSPGGQDAEIYRCRKGYFSINVKGVCVASLKFTNIAVNWPGSAHDSRIFNTSTLCDALD</sequence>
<comment type="similarity">
    <text evidence="3">Belongs to the HARBI1 family.</text>
</comment>
<accession>A0AAE1Q1X3</accession>
<evidence type="ECO:0000256" key="1">
    <source>
        <dbReference type="ARBA" id="ARBA00001968"/>
    </source>
</evidence>
<keyword evidence="10" id="KW-1185">Reference proteome</keyword>
<dbReference type="EMBL" id="JAWZYT010000798">
    <property type="protein sequence ID" value="KAK4318795.1"/>
    <property type="molecule type" value="Genomic_DNA"/>
</dbReference>
<proteinExistence type="inferred from homology"/>
<feature type="domain" description="DDE Tnp4" evidence="8">
    <location>
        <begin position="74"/>
        <end position="139"/>
    </location>
</feature>
<dbReference type="Proteomes" id="UP001292094">
    <property type="component" value="Unassembled WGS sequence"/>
</dbReference>
<dbReference type="InterPro" id="IPR027806">
    <property type="entry name" value="HARBI1_dom"/>
</dbReference>
<dbReference type="PANTHER" id="PTHR22930">
    <property type="match status" value="1"/>
</dbReference>
<evidence type="ECO:0000256" key="6">
    <source>
        <dbReference type="ARBA" id="ARBA00022801"/>
    </source>
</evidence>
<evidence type="ECO:0000259" key="8">
    <source>
        <dbReference type="Pfam" id="PF13359"/>
    </source>
</evidence>
<protein>
    <recommendedName>
        <fullName evidence="8">DDE Tnp4 domain-containing protein</fullName>
    </recommendedName>
</protein>
<keyword evidence="7" id="KW-0539">Nucleus</keyword>
<keyword evidence="5" id="KW-0479">Metal-binding</keyword>
<evidence type="ECO:0000313" key="9">
    <source>
        <dbReference type="EMBL" id="KAK4318795.1"/>
    </source>
</evidence>
<evidence type="ECO:0000256" key="7">
    <source>
        <dbReference type="ARBA" id="ARBA00023242"/>
    </source>
</evidence>
<evidence type="ECO:0000256" key="3">
    <source>
        <dbReference type="ARBA" id="ARBA00006958"/>
    </source>
</evidence>
<keyword evidence="4" id="KW-0540">Nuclease</keyword>
<evidence type="ECO:0000256" key="2">
    <source>
        <dbReference type="ARBA" id="ARBA00004123"/>
    </source>
</evidence>
<dbReference type="Pfam" id="PF13359">
    <property type="entry name" value="DDE_Tnp_4"/>
    <property type="match status" value="1"/>
</dbReference>
<gene>
    <name evidence="9" type="ORF">Pmani_010218</name>
</gene>
<evidence type="ECO:0000256" key="4">
    <source>
        <dbReference type="ARBA" id="ARBA00022722"/>
    </source>
</evidence>
<dbReference type="GO" id="GO:0016787">
    <property type="term" value="F:hydrolase activity"/>
    <property type="evidence" value="ECO:0007669"/>
    <property type="project" value="UniProtKB-KW"/>
</dbReference>
<organism evidence="9 10">
    <name type="scientific">Petrolisthes manimaculis</name>
    <dbReference type="NCBI Taxonomy" id="1843537"/>
    <lineage>
        <taxon>Eukaryota</taxon>
        <taxon>Metazoa</taxon>
        <taxon>Ecdysozoa</taxon>
        <taxon>Arthropoda</taxon>
        <taxon>Crustacea</taxon>
        <taxon>Multicrustacea</taxon>
        <taxon>Malacostraca</taxon>
        <taxon>Eumalacostraca</taxon>
        <taxon>Eucarida</taxon>
        <taxon>Decapoda</taxon>
        <taxon>Pleocyemata</taxon>
        <taxon>Anomura</taxon>
        <taxon>Galatheoidea</taxon>
        <taxon>Porcellanidae</taxon>
        <taxon>Petrolisthes</taxon>
    </lineage>
</organism>
<comment type="caution">
    <text evidence="9">The sequence shown here is derived from an EMBL/GenBank/DDBJ whole genome shotgun (WGS) entry which is preliminary data.</text>
</comment>
<dbReference type="PANTHER" id="PTHR22930:SF289">
    <property type="entry name" value="DDE TNP4 DOMAIN-CONTAINING PROTEIN-RELATED"/>
    <property type="match status" value="1"/>
</dbReference>
<dbReference type="AlphaFoldDB" id="A0AAE1Q1X3"/>
<comment type="subcellular location">
    <subcellularLocation>
        <location evidence="2">Nucleus</location>
    </subcellularLocation>
</comment>
<dbReference type="GO" id="GO:0046872">
    <property type="term" value="F:metal ion binding"/>
    <property type="evidence" value="ECO:0007669"/>
    <property type="project" value="UniProtKB-KW"/>
</dbReference>
<name>A0AAE1Q1X3_9EUCA</name>
<dbReference type="GO" id="GO:0004518">
    <property type="term" value="F:nuclease activity"/>
    <property type="evidence" value="ECO:0007669"/>
    <property type="project" value="UniProtKB-KW"/>
</dbReference>
<dbReference type="GO" id="GO:0005634">
    <property type="term" value="C:nucleus"/>
    <property type="evidence" value="ECO:0007669"/>
    <property type="project" value="UniProtKB-SubCell"/>
</dbReference>
<evidence type="ECO:0000313" key="10">
    <source>
        <dbReference type="Proteomes" id="UP001292094"/>
    </source>
</evidence>
<reference evidence="9" key="1">
    <citation type="submission" date="2023-11" db="EMBL/GenBank/DDBJ databases">
        <title>Genome assemblies of two species of porcelain crab, Petrolisthes cinctipes and Petrolisthes manimaculis (Anomura: Porcellanidae).</title>
        <authorList>
            <person name="Angst P."/>
        </authorList>
    </citation>
    <scope>NUCLEOTIDE SEQUENCE</scope>
    <source>
        <strain evidence="9">PB745_02</strain>
        <tissue evidence="9">Gill</tissue>
    </source>
</reference>
<dbReference type="InterPro" id="IPR045249">
    <property type="entry name" value="HARBI1-like"/>
</dbReference>
<evidence type="ECO:0000256" key="5">
    <source>
        <dbReference type="ARBA" id="ARBA00022723"/>
    </source>
</evidence>